<evidence type="ECO:0000256" key="1">
    <source>
        <dbReference type="SAM" id="Phobius"/>
    </source>
</evidence>
<protein>
    <recommendedName>
        <fullName evidence="3">Prepilin-type N-terminal cleavage/methylation domain-containing protein</fullName>
    </recommendedName>
</protein>
<keyword evidence="1" id="KW-1133">Transmembrane helix</keyword>
<evidence type="ECO:0000313" key="2">
    <source>
        <dbReference type="EMBL" id="HHI66079.1"/>
    </source>
</evidence>
<sequence length="119" mass="13485">MRTLYSEEGITLLEVVVSIFILSIFMLISFEGLSQSVIAEKNLHLYNKALEVAQSNFERVLSDKGDQNLNLEQTSCVDSDCFKVNIQKIVNNGKKIITVIVVDERIPKRFADVTLQSEF</sequence>
<dbReference type="AlphaFoldDB" id="A0A7C5KCH8"/>
<gene>
    <name evidence="2" type="ORF">ENL70_05990</name>
</gene>
<accession>A0A7C5KCH8</accession>
<name>A0A7C5KCH8_9BACT</name>
<dbReference type="EMBL" id="DRUY01000202">
    <property type="protein sequence ID" value="HHI66079.1"/>
    <property type="molecule type" value="Genomic_DNA"/>
</dbReference>
<evidence type="ECO:0008006" key="3">
    <source>
        <dbReference type="Google" id="ProtNLM"/>
    </source>
</evidence>
<reference evidence="2" key="1">
    <citation type="journal article" date="2020" name="mSystems">
        <title>Genome- and Community-Level Interaction Insights into Carbon Utilization and Element Cycling Functions of Hydrothermarchaeota in Hydrothermal Sediment.</title>
        <authorList>
            <person name="Zhou Z."/>
            <person name="Liu Y."/>
            <person name="Xu W."/>
            <person name="Pan J."/>
            <person name="Luo Z.H."/>
            <person name="Li M."/>
        </authorList>
    </citation>
    <scope>NUCLEOTIDE SEQUENCE [LARGE SCALE GENOMIC DNA]</scope>
    <source>
        <strain evidence="2">SpSt-1019</strain>
    </source>
</reference>
<organism evidence="2">
    <name type="scientific">Thermodesulfobium narugense</name>
    <dbReference type="NCBI Taxonomy" id="184064"/>
    <lineage>
        <taxon>Bacteria</taxon>
        <taxon>Pseudomonadati</taxon>
        <taxon>Thermodesulfobiota</taxon>
        <taxon>Thermodesulfobiia</taxon>
        <taxon>Thermodesulfobiales</taxon>
        <taxon>Thermodesulfobiaceae</taxon>
        <taxon>Thermodesulfobium</taxon>
    </lineage>
</organism>
<dbReference type="PROSITE" id="PS00409">
    <property type="entry name" value="PROKAR_NTER_METHYL"/>
    <property type="match status" value="1"/>
</dbReference>
<proteinExistence type="predicted"/>
<keyword evidence="1" id="KW-0812">Transmembrane</keyword>
<keyword evidence="1" id="KW-0472">Membrane</keyword>
<feature type="transmembrane region" description="Helical" evidence="1">
    <location>
        <begin position="12"/>
        <end position="30"/>
    </location>
</feature>
<comment type="caution">
    <text evidence="2">The sequence shown here is derived from an EMBL/GenBank/DDBJ whole genome shotgun (WGS) entry which is preliminary data.</text>
</comment>
<dbReference type="Pfam" id="PF07963">
    <property type="entry name" value="N_methyl"/>
    <property type="match status" value="1"/>
</dbReference>
<dbReference type="InterPro" id="IPR012902">
    <property type="entry name" value="N_methyl_site"/>
</dbReference>